<feature type="region of interest" description="Disordered" evidence="4">
    <location>
        <begin position="268"/>
        <end position="341"/>
    </location>
</feature>
<organism evidence="5 6">
    <name type="scientific">Aspergillus sclerotiicarbonarius (strain CBS 121057 / IBT 28362)</name>
    <dbReference type="NCBI Taxonomy" id="1448318"/>
    <lineage>
        <taxon>Eukaryota</taxon>
        <taxon>Fungi</taxon>
        <taxon>Dikarya</taxon>
        <taxon>Ascomycota</taxon>
        <taxon>Pezizomycotina</taxon>
        <taxon>Eurotiomycetes</taxon>
        <taxon>Eurotiomycetidae</taxon>
        <taxon>Eurotiales</taxon>
        <taxon>Aspergillaceae</taxon>
        <taxon>Aspergillus</taxon>
        <taxon>Aspergillus subgen. Circumdati</taxon>
    </lineage>
</organism>
<keyword evidence="6" id="KW-1185">Reference proteome</keyword>
<proteinExistence type="predicted"/>
<dbReference type="PANTHER" id="PTHR24189:SF50">
    <property type="entry name" value="ANKYRIN REPEAT AND SOCS BOX PROTEIN 2"/>
    <property type="match status" value="1"/>
</dbReference>
<keyword evidence="1" id="KW-0677">Repeat</keyword>
<dbReference type="EMBL" id="KZ826360">
    <property type="protein sequence ID" value="PYI05202.1"/>
    <property type="molecule type" value="Genomic_DNA"/>
</dbReference>
<dbReference type="OrthoDB" id="4504735at2759"/>
<dbReference type="Gene3D" id="1.25.40.20">
    <property type="entry name" value="Ankyrin repeat-containing domain"/>
    <property type="match status" value="3"/>
</dbReference>
<feature type="repeat" description="ANK" evidence="3">
    <location>
        <begin position="427"/>
        <end position="459"/>
    </location>
</feature>
<sequence>MGTSRHSSGTGLHKIDFKGKLEYWEGFQQDVRGVFLGIQWDDHSKPMTVRLTAEGDIHYCEHFLCGAEISTSGRYATHVLNPIGGVAKKLGYSLTFSDWTAAGKMLSWSSNIIDPTEKEQKDKRSIPDYALICTSPKETRALGEAKHPWGTRPDLYVKHTRQGVKDYEDQLRRFVGQISRDMWAAELKFAFMTNYRWTVFLRRELVNGTWTLFYSDAIPYNARSILEDKSCQRVSVRECMLYLMHAVSGAESIWSLKGQAREPLPHWAEVLSPPPRTTTESTTASNPSQLRAPIPAGTKMQLPERPRPTNTPTSSAVSPKPPQLETRGKDTPKPSETNSIEGFMDVGQLTASKVLGKDYYVCKLNGKSMAKLSSEWKDEGGGRVSHSQAKNNAGAIAVLYMVIHDEKQGFTILMKECDINVNISSARYGAPLHQACRWVRKDMVERLVEGGADVNLVVSGQPGTPLHSACQFMEGQGPEEILDIIRYLIAQGAGVNRPAGLYGSALAAAAAASWPRTLRLLLNEGAFLNPPDEMGRLPIHFAAFHGIGNFRILVEAGADVNVRDKVGRSPLHWAAMSGRVQVVECILRDFEGACVNERDLDGWTPLCWAARGTNGPSGQHLPGERSDAFETIKLLIQHGADPAITGSINGSTWSPLEISRYSAASARVQMLLRPLSKDPGAISSPAKAGARTRARCEYCHWTIQGLQYKCETCLEVVFCNKCYAHCDILHCLHPDHTFQVIGQELDKPPSDFASAWEQMGDGSDSDSFSDHSTQG</sequence>
<accession>A0A319E570</accession>
<dbReference type="Pfam" id="PF12796">
    <property type="entry name" value="Ank_2"/>
    <property type="match status" value="2"/>
</dbReference>
<dbReference type="InterPro" id="IPR036770">
    <property type="entry name" value="Ankyrin_rpt-contain_sf"/>
</dbReference>
<evidence type="ECO:0000313" key="5">
    <source>
        <dbReference type="EMBL" id="PYI05202.1"/>
    </source>
</evidence>
<name>A0A319E570_ASPSB</name>
<feature type="region of interest" description="Disordered" evidence="4">
    <location>
        <begin position="750"/>
        <end position="775"/>
    </location>
</feature>
<gene>
    <name evidence="5" type="ORF">BO78DRAFT_447857</name>
</gene>
<dbReference type="PANTHER" id="PTHR24189">
    <property type="entry name" value="MYOTROPHIN"/>
    <property type="match status" value="1"/>
</dbReference>
<dbReference type="SMART" id="SM00248">
    <property type="entry name" value="ANK"/>
    <property type="match status" value="5"/>
</dbReference>
<evidence type="ECO:0000313" key="6">
    <source>
        <dbReference type="Proteomes" id="UP000248423"/>
    </source>
</evidence>
<feature type="compositionally biased region" description="Low complexity" evidence="4">
    <location>
        <begin position="277"/>
        <end position="288"/>
    </location>
</feature>
<dbReference type="Proteomes" id="UP000248423">
    <property type="component" value="Unassembled WGS sequence"/>
</dbReference>
<protein>
    <submittedName>
        <fullName evidence="5">Ankyrin</fullName>
    </submittedName>
</protein>
<feature type="repeat" description="ANK" evidence="3">
    <location>
        <begin position="566"/>
        <end position="588"/>
    </location>
</feature>
<reference evidence="5 6" key="1">
    <citation type="submission" date="2018-02" db="EMBL/GenBank/DDBJ databases">
        <title>The genomes of Aspergillus section Nigri reveals drivers in fungal speciation.</title>
        <authorList>
            <consortium name="DOE Joint Genome Institute"/>
            <person name="Vesth T.C."/>
            <person name="Nybo J."/>
            <person name="Theobald S."/>
            <person name="Brandl J."/>
            <person name="Frisvad J.C."/>
            <person name="Nielsen K.F."/>
            <person name="Lyhne E.K."/>
            <person name="Kogle M.E."/>
            <person name="Kuo A."/>
            <person name="Riley R."/>
            <person name="Clum A."/>
            <person name="Nolan M."/>
            <person name="Lipzen A."/>
            <person name="Salamov A."/>
            <person name="Henrissat B."/>
            <person name="Wiebenga A."/>
            <person name="De vries R.P."/>
            <person name="Grigoriev I.V."/>
            <person name="Mortensen U.H."/>
            <person name="Andersen M.R."/>
            <person name="Baker S.E."/>
        </authorList>
    </citation>
    <scope>NUCLEOTIDE SEQUENCE [LARGE SCALE GENOMIC DNA]</scope>
    <source>
        <strain evidence="5 6">CBS 121057</strain>
    </source>
</reference>
<dbReference type="PRINTS" id="PR01415">
    <property type="entry name" value="ANKYRIN"/>
</dbReference>
<dbReference type="VEuPathDB" id="FungiDB:BO78DRAFT_447857"/>
<feature type="repeat" description="ANK" evidence="3">
    <location>
        <begin position="534"/>
        <end position="565"/>
    </location>
</feature>
<dbReference type="InterPro" id="IPR002110">
    <property type="entry name" value="Ankyrin_rpt"/>
</dbReference>
<evidence type="ECO:0000256" key="3">
    <source>
        <dbReference type="PROSITE-ProRule" id="PRU00023"/>
    </source>
</evidence>
<feature type="compositionally biased region" description="Polar residues" evidence="4">
    <location>
        <begin position="308"/>
        <end position="317"/>
    </location>
</feature>
<evidence type="ECO:0000256" key="2">
    <source>
        <dbReference type="ARBA" id="ARBA00023043"/>
    </source>
</evidence>
<dbReference type="STRING" id="1448318.A0A319E570"/>
<evidence type="ECO:0000256" key="1">
    <source>
        <dbReference type="ARBA" id="ARBA00022737"/>
    </source>
</evidence>
<dbReference type="PROSITE" id="PS50297">
    <property type="entry name" value="ANK_REP_REGION"/>
    <property type="match status" value="1"/>
</dbReference>
<dbReference type="PROSITE" id="PS50088">
    <property type="entry name" value="ANK_REPEAT"/>
    <property type="match status" value="3"/>
</dbReference>
<evidence type="ECO:0000256" key="4">
    <source>
        <dbReference type="SAM" id="MobiDB-lite"/>
    </source>
</evidence>
<dbReference type="AlphaFoldDB" id="A0A319E570"/>
<dbReference type="InterPro" id="IPR050745">
    <property type="entry name" value="Multifunctional_regulatory"/>
</dbReference>
<keyword evidence="2 3" id="KW-0040">ANK repeat</keyword>
<dbReference type="SUPFAM" id="SSF57850">
    <property type="entry name" value="RING/U-box"/>
    <property type="match status" value="1"/>
</dbReference>
<dbReference type="SUPFAM" id="SSF48403">
    <property type="entry name" value="Ankyrin repeat"/>
    <property type="match status" value="1"/>
</dbReference>